<dbReference type="AlphaFoldDB" id="A0AAW7IAW5"/>
<keyword evidence="1" id="KW-0472">Membrane</keyword>
<evidence type="ECO:0008006" key="4">
    <source>
        <dbReference type="Google" id="ProtNLM"/>
    </source>
</evidence>
<keyword evidence="1" id="KW-1133">Transmembrane helix</keyword>
<feature type="transmembrane region" description="Helical" evidence="1">
    <location>
        <begin position="20"/>
        <end position="43"/>
    </location>
</feature>
<feature type="transmembrane region" description="Helical" evidence="1">
    <location>
        <begin position="49"/>
        <end position="67"/>
    </location>
</feature>
<keyword evidence="1" id="KW-0812">Transmembrane</keyword>
<name>A0AAW7IAW5_9BACI</name>
<organism evidence="2 3">
    <name type="scientific">Peribacillus simplex</name>
    <dbReference type="NCBI Taxonomy" id="1478"/>
    <lineage>
        <taxon>Bacteria</taxon>
        <taxon>Bacillati</taxon>
        <taxon>Bacillota</taxon>
        <taxon>Bacilli</taxon>
        <taxon>Bacillales</taxon>
        <taxon>Bacillaceae</taxon>
        <taxon>Peribacillus</taxon>
    </lineage>
</organism>
<accession>A0AAW7IAW5</accession>
<dbReference type="Proteomes" id="UP001234602">
    <property type="component" value="Unassembled WGS sequence"/>
</dbReference>
<dbReference type="EMBL" id="JAUCEY010000007">
    <property type="protein sequence ID" value="MDM5451042.1"/>
    <property type="molecule type" value="Genomic_DNA"/>
</dbReference>
<proteinExistence type="predicted"/>
<protein>
    <recommendedName>
        <fullName evidence="4">Conjugal transfer protein</fullName>
    </recommendedName>
</protein>
<evidence type="ECO:0000313" key="3">
    <source>
        <dbReference type="Proteomes" id="UP001234602"/>
    </source>
</evidence>
<evidence type="ECO:0000313" key="2">
    <source>
        <dbReference type="EMBL" id="MDM5451042.1"/>
    </source>
</evidence>
<gene>
    <name evidence="2" type="ORF">QUF89_02115</name>
</gene>
<dbReference type="RefSeq" id="WP_289319209.1">
    <property type="nucleotide sequence ID" value="NZ_JAUCEY010000007.1"/>
</dbReference>
<reference evidence="2" key="1">
    <citation type="submission" date="2023-06" db="EMBL/GenBank/DDBJ databases">
        <title>Comparative genomics of Bacillaceae isolates and their secondary metabolite potential.</title>
        <authorList>
            <person name="Song L."/>
            <person name="Nielsen L.J."/>
            <person name="Mohite O."/>
            <person name="Xu X."/>
            <person name="Weber T."/>
            <person name="Kovacs A.T."/>
        </authorList>
    </citation>
    <scope>NUCLEOTIDE SEQUENCE</scope>
    <source>
        <strain evidence="2">D8_B_37</strain>
    </source>
</reference>
<evidence type="ECO:0000256" key="1">
    <source>
        <dbReference type="SAM" id="Phobius"/>
    </source>
</evidence>
<sequence>MKEKKQFFIPRNYEKKFEWIPGISGWEHLAFIPVVALDYFILTHMPFDFSNKIIICAVTLGLPWVLMGSHPVRENVSLYKHITWKLKFLSRQRQYHYKKEGYKHAEPIQSKTKRR</sequence>
<comment type="caution">
    <text evidence="2">The sequence shown here is derived from an EMBL/GenBank/DDBJ whole genome shotgun (WGS) entry which is preliminary data.</text>
</comment>